<evidence type="ECO:0000256" key="1">
    <source>
        <dbReference type="SAM" id="SignalP"/>
    </source>
</evidence>
<protein>
    <recommendedName>
        <fullName evidence="4">AB hydrolase-1 domain-containing protein</fullName>
    </recommendedName>
</protein>
<evidence type="ECO:0008006" key="4">
    <source>
        <dbReference type="Google" id="ProtNLM"/>
    </source>
</evidence>
<keyword evidence="3" id="KW-1185">Reference proteome</keyword>
<dbReference type="AlphaFoldDB" id="A0A5D2FN15"/>
<dbReference type="GO" id="GO:0009507">
    <property type="term" value="C:chloroplast"/>
    <property type="evidence" value="ECO:0007669"/>
    <property type="project" value="TreeGrafter"/>
</dbReference>
<feature type="signal peptide" evidence="1">
    <location>
        <begin position="1"/>
        <end position="18"/>
    </location>
</feature>
<dbReference type="SUPFAM" id="SSF53474">
    <property type="entry name" value="alpha/beta-Hydrolases"/>
    <property type="match status" value="1"/>
</dbReference>
<dbReference type="Proteomes" id="UP000323506">
    <property type="component" value="Chromosome A08"/>
</dbReference>
<accession>A0A5D2FN15</accession>
<reference evidence="2 3" key="1">
    <citation type="submission" date="2019-06" db="EMBL/GenBank/DDBJ databases">
        <title>WGS assembly of Gossypium darwinii.</title>
        <authorList>
            <person name="Chen Z.J."/>
            <person name="Sreedasyam A."/>
            <person name="Ando A."/>
            <person name="Song Q."/>
            <person name="De L."/>
            <person name="Hulse-Kemp A."/>
            <person name="Ding M."/>
            <person name="Ye W."/>
            <person name="Kirkbride R."/>
            <person name="Jenkins J."/>
            <person name="Plott C."/>
            <person name="Lovell J."/>
            <person name="Lin Y.-M."/>
            <person name="Vaughn R."/>
            <person name="Liu B."/>
            <person name="Li W."/>
            <person name="Simpson S."/>
            <person name="Scheffler B."/>
            <person name="Saski C."/>
            <person name="Grover C."/>
            <person name="Hu G."/>
            <person name="Conover J."/>
            <person name="Carlson J."/>
            <person name="Shu S."/>
            <person name="Boston L."/>
            <person name="Williams M."/>
            <person name="Peterson D."/>
            <person name="Mcgee K."/>
            <person name="Jones D."/>
            <person name="Wendel J."/>
            <person name="Stelly D."/>
            <person name="Grimwood J."/>
            <person name="Schmutz J."/>
        </authorList>
    </citation>
    <scope>NUCLEOTIDE SEQUENCE [LARGE SCALE GENOMIC DNA]</scope>
    <source>
        <strain evidence="2">1808015.09</strain>
    </source>
</reference>
<dbReference type="EMBL" id="CM017695">
    <property type="protein sequence ID" value="TYH05849.1"/>
    <property type="molecule type" value="Genomic_DNA"/>
</dbReference>
<dbReference type="InterPro" id="IPR029058">
    <property type="entry name" value="AB_hydrolase_fold"/>
</dbReference>
<name>A0A5D2FN15_GOSDA</name>
<dbReference type="PANTHER" id="PTHR47914:SF1">
    <property type="entry name" value="ALPHA_BETA-HYDROLASES SUPERFAMILY PROTEIN"/>
    <property type="match status" value="1"/>
</dbReference>
<evidence type="ECO:0000313" key="2">
    <source>
        <dbReference type="EMBL" id="TYH05849.1"/>
    </source>
</evidence>
<sequence>MAMASFAISIFSLATVAPTCKNYRPFLSQTTYSFKSISIRASSTSLDYSTPSSVNEQKALKPTKTNYWEWKFKDNVIDVYYEEHEHERTGPQKNILMIPTISDVRTVEEWRGVAKDILERSGKLNLRATIVDWPGLGFSSRPKMDYDADVMENFVVDFINEISSSGGHAATIVGRAAKKGLVKPKAIAAVAPTWAGPLPIVFGRDSSMQTRYGLLRGILRTPGAGWMMYNMLVSNEGAIQSQYKSHVYANPQNVTPAFVQSRYKLTTEKGSRYVPAAFLTGLLDPVNSRDEFLELFSGLEGKIPILVVSTEGSPKRSKAEMEALREARGVSKFVKVAGALLPHEEYPYMVAEELYKFLQENFEVNA</sequence>
<keyword evidence="1" id="KW-0732">Signal</keyword>
<evidence type="ECO:0000313" key="3">
    <source>
        <dbReference type="Proteomes" id="UP000323506"/>
    </source>
</evidence>
<organism evidence="2 3">
    <name type="scientific">Gossypium darwinii</name>
    <name type="common">Darwin's cotton</name>
    <name type="synonym">Gossypium barbadense var. darwinii</name>
    <dbReference type="NCBI Taxonomy" id="34276"/>
    <lineage>
        <taxon>Eukaryota</taxon>
        <taxon>Viridiplantae</taxon>
        <taxon>Streptophyta</taxon>
        <taxon>Embryophyta</taxon>
        <taxon>Tracheophyta</taxon>
        <taxon>Spermatophyta</taxon>
        <taxon>Magnoliopsida</taxon>
        <taxon>eudicotyledons</taxon>
        <taxon>Gunneridae</taxon>
        <taxon>Pentapetalae</taxon>
        <taxon>rosids</taxon>
        <taxon>malvids</taxon>
        <taxon>Malvales</taxon>
        <taxon>Malvaceae</taxon>
        <taxon>Malvoideae</taxon>
        <taxon>Gossypium</taxon>
    </lineage>
</organism>
<dbReference type="Gene3D" id="3.40.50.1820">
    <property type="entry name" value="alpha/beta hydrolase"/>
    <property type="match status" value="1"/>
</dbReference>
<gene>
    <name evidence="2" type="ORF">ES288_A08G112500v1</name>
</gene>
<feature type="chain" id="PRO_5022895487" description="AB hydrolase-1 domain-containing protein" evidence="1">
    <location>
        <begin position="19"/>
        <end position="366"/>
    </location>
</feature>
<dbReference type="PANTHER" id="PTHR47914">
    <property type="entry name" value="ALPHA/BETA-HYDROLASES SUPERFAMILY PROTEIN"/>
    <property type="match status" value="1"/>
</dbReference>
<proteinExistence type="predicted"/>